<comment type="caution">
    <text evidence="2">The sequence shown here is derived from an EMBL/GenBank/DDBJ whole genome shotgun (WGS) entry which is preliminary data.</text>
</comment>
<evidence type="ECO:0000313" key="3">
    <source>
        <dbReference type="Proteomes" id="UP000642284"/>
    </source>
</evidence>
<keyword evidence="3" id="KW-1185">Reference proteome</keyword>
<feature type="compositionally biased region" description="Basic and acidic residues" evidence="1">
    <location>
        <begin position="1"/>
        <end position="15"/>
    </location>
</feature>
<accession>A0ABR7SAH5</accession>
<reference evidence="2 3" key="1">
    <citation type="submission" date="2020-08" db="EMBL/GenBank/DDBJ databases">
        <title>Genemic of Streptomyces polyaspartic.</title>
        <authorList>
            <person name="Liu W."/>
        </authorList>
    </citation>
    <scope>NUCLEOTIDE SEQUENCE [LARGE SCALE GENOMIC DNA]</scope>
    <source>
        <strain evidence="2 3">TRM66268-LWL</strain>
    </source>
</reference>
<dbReference type="Proteomes" id="UP000642284">
    <property type="component" value="Unassembled WGS sequence"/>
</dbReference>
<evidence type="ECO:0000313" key="2">
    <source>
        <dbReference type="EMBL" id="MBC9712492.1"/>
    </source>
</evidence>
<organism evidence="2 3">
    <name type="scientific">Streptomyces polyasparticus</name>
    <dbReference type="NCBI Taxonomy" id="2767826"/>
    <lineage>
        <taxon>Bacteria</taxon>
        <taxon>Bacillati</taxon>
        <taxon>Actinomycetota</taxon>
        <taxon>Actinomycetes</taxon>
        <taxon>Kitasatosporales</taxon>
        <taxon>Streptomycetaceae</taxon>
        <taxon>Streptomyces</taxon>
    </lineage>
</organism>
<sequence>MSEQDSRTTGTEEGHGRHRGPAAEQDVESTPAGRHRRHAEQSQAA</sequence>
<name>A0ABR7SAH5_9ACTN</name>
<dbReference type="RefSeq" id="WP_187812931.1">
    <property type="nucleotide sequence ID" value="NZ_JACTVJ010000004.1"/>
</dbReference>
<proteinExistence type="predicted"/>
<feature type="region of interest" description="Disordered" evidence="1">
    <location>
        <begin position="1"/>
        <end position="45"/>
    </location>
</feature>
<dbReference type="EMBL" id="JACTVJ010000004">
    <property type="protein sequence ID" value="MBC9712492.1"/>
    <property type="molecule type" value="Genomic_DNA"/>
</dbReference>
<gene>
    <name evidence="2" type="ORF">H9Y04_07895</name>
</gene>
<protein>
    <submittedName>
        <fullName evidence="2">Uncharacterized protein</fullName>
    </submittedName>
</protein>
<evidence type="ECO:0000256" key="1">
    <source>
        <dbReference type="SAM" id="MobiDB-lite"/>
    </source>
</evidence>